<keyword evidence="4" id="KW-0808">Transferase</keyword>
<dbReference type="AlphaFoldDB" id="A0A4P9Y536"/>
<dbReference type="CDD" id="cd21157">
    <property type="entry name" value="PUA_G5K"/>
    <property type="match status" value="1"/>
</dbReference>
<dbReference type="PANTHER" id="PTHR43654">
    <property type="entry name" value="GLUTAMATE 5-KINASE"/>
    <property type="match status" value="1"/>
</dbReference>
<protein>
    <submittedName>
        <fullName evidence="9">Aspartate/glutamate/uridylate kinase</fullName>
    </submittedName>
</protein>
<dbReference type="OrthoDB" id="409889at2759"/>
<dbReference type="NCBIfam" id="TIGR01027">
    <property type="entry name" value="proB"/>
    <property type="match status" value="1"/>
</dbReference>
<keyword evidence="7" id="KW-0067">ATP-binding</keyword>
<dbReference type="SUPFAM" id="SSF88697">
    <property type="entry name" value="PUA domain-like"/>
    <property type="match status" value="1"/>
</dbReference>
<dbReference type="EMBL" id="KZ987882">
    <property type="protein sequence ID" value="RKP14118.1"/>
    <property type="molecule type" value="Genomic_DNA"/>
</dbReference>
<dbReference type="SMART" id="SM00359">
    <property type="entry name" value="PUA"/>
    <property type="match status" value="1"/>
</dbReference>
<evidence type="ECO:0000313" key="10">
    <source>
        <dbReference type="Proteomes" id="UP000267251"/>
    </source>
</evidence>
<evidence type="ECO:0000256" key="2">
    <source>
        <dbReference type="ARBA" id="ARBA00022605"/>
    </source>
</evidence>
<proteinExistence type="inferred from homology"/>
<dbReference type="GO" id="GO:0003723">
    <property type="term" value="F:RNA binding"/>
    <property type="evidence" value="ECO:0007669"/>
    <property type="project" value="InterPro"/>
</dbReference>
<dbReference type="InterPro" id="IPR036974">
    <property type="entry name" value="PUA_sf"/>
</dbReference>
<dbReference type="GO" id="GO:0005829">
    <property type="term" value="C:cytosol"/>
    <property type="evidence" value="ECO:0007669"/>
    <property type="project" value="TreeGrafter"/>
</dbReference>
<dbReference type="InterPro" id="IPR019797">
    <property type="entry name" value="Glutamate_5-kinase_CS"/>
</dbReference>
<evidence type="ECO:0000256" key="3">
    <source>
        <dbReference type="ARBA" id="ARBA00022650"/>
    </source>
</evidence>
<dbReference type="InterPro" id="IPR041739">
    <property type="entry name" value="G5K_ProB"/>
</dbReference>
<evidence type="ECO:0000256" key="1">
    <source>
        <dbReference type="ARBA" id="ARBA00022490"/>
    </source>
</evidence>
<feature type="domain" description="PUA" evidence="8">
    <location>
        <begin position="310"/>
        <end position="394"/>
    </location>
</feature>
<dbReference type="InterPro" id="IPR015947">
    <property type="entry name" value="PUA-like_sf"/>
</dbReference>
<dbReference type="SUPFAM" id="SSF53633">
    <property type="entry name" value="Carbamate kinase-like"/>
    <property type="match status" value="1"/>
</dbReference>
<keyword evidence="5" id="KW-0547">Nucleotide-binding</keyword>
<dbReference type="Gene3D" id="3.40.1160.10">
    <property type="entry name" value="Acetylglutamate kinase-like"/>
    <property type="match status" value="1"/>
</dbReference>
<keyword evidence="3" id="KW-0641">Proline biosynthesis</keyword>
<dbReference type="InterPro" id="IPR002478">
    <property type="entry name" value="PUA"/>
</dbReference>
<dbReference type="HAMAP" id="MF_00456">
    <property type="entry name" value="ProB"/>
    <property type="match status" value="1"/>
</dbReference>
<dbReference type="PIRSF" id="PIRSF000729">
    <property type="entry name" value="GK"/>
    <property type="match status" value="1"/>
</dbReference>
<dbReference type="GO" id="GO:0005524">
    <property type="term" value="F:ATP binding"/>
    <property type="evidence" value="ECO:0007669"/>
    <property type="project" value="UniProtKB-KW"/>
</dbReference>
<dbReference type="Pfam" id="PF00696">
    <property type="entry name" value="AA_kinase"/>
    <property type="match status" value="1"/>
</dbReference>
<evidence type="ECO:0000259" key="8">
    <source>
        <dbReference type="SMART" id="SM00359"/>
    </source>
</evidence>
<dbReference type="InterPro" id="IPR001048">
    <property type="entry name" value="Asp/Glu/Uridylate_kinase"/>
</dbReference>
<dbReference type="Proteomes" id="UP000267251">
    <property type="component" value="Unassembled WGS sequence"/>
</dbReference>
<dbReference type="GO" id="GO:0004349">
    <property type="term" value="F:glutamate 5-kinase activity"/>
    <property type="evidence" value="ECO:0007669"/>
    <property type="project" value="InterPro"/>
</dbReference>
<dbReference type="InterPro" id="IPR036393">
    <property type="entry name" value="AceGlu_kinase-like_sf"/>
</dbReference>
<keyword evidence="1" id="KW-0963">Cytoplasm</keyword>
<dbReference type="PROSITE" id="PS50890">
    <property type="entry name" value="PUA"/>
    <property type="match status" value="1"/>
</dbReference>
<dbReference type="InterPro" id="IPR001057">
    <property type="entry name" value="Glu/AcGlu_kinase"/>
</dbReference>
<keyword evidence="10" id="KW-1185">Reference proteome</keyword>
<evidence type="ECO:0000313" key="9">
    <source>
        <dbReference type="EMBL" id="RKP14118.1"/>
    </source>
</evidence>
<organism evidence="9 10">
    <name type="scientific">Piptocephalis cylindrospora</name>
    <dbReference type="NCBI Taxonomy" id="1907219"/>
    <lineage>
        <taxon>Eukaryota</taxon>
        <taxon>Fungi</taxon>
        <taxon>Fungi incertae sedis</taxon>
        <taxon>Zoopagomycota</taxon>
        <taxon>Zoopagomycotina</taxon>
        <taxon>Zoopagomycetes</taxon>
        <taxon>Zoopagales</taxon>
        <taxon>Piptocephalidaceae</taxon>
        <taxon>Piptocephalis</taxon>
    </lineage>
</organism>
<gene>
    <name evidence="9" type="ORF">BJ684DRAFT_19451</name>
</gene>
<name>A0A4P9Y536_9FUNG</name>
<keyword evidence="2" id="KW-0028">Amino-acid biosynthesis</keyword>
<dbReference type="Pfam" id="PF01472">
    <property type="entry name" value="PUA"/>
    <property type="match status" value="1"/>
</dbReference>
<dbReference type="PRINTS" id="PR00474">
    <property type="entry name" value="GLU5KINASE"/>
</dbReference>
<dbReference type="PANTHER" id="PTHR43654:SF3">
    <property type="entry name" value="GLUTAMATE 5-KINASE"/>
    <property type="match status" value="1"/>
</dbReference>
<evidence type="ECO:0000256" key="4">
    <source>
        <dbReference type="ARBA" id="ARBA00022679"/>
    </source>
</evidence>
<sequence length="416" mass="44893">MQKDPISRPVSVNARHRDHTSSSPLTIVLKLGTSSICDELTYTPRLAVLSGIVETVVNLRNLGHRVVLVSSGAVGTGLRQLNLKEKPSEMSRKQAVAAVGQGRLLSLYDDLFKLFSIPIAQVLLTRSDIAERAQYQNACGTFSALLDMDVIPIVNENDTISVTGIRFGDNDTLSGLVAGMIDADVLFLLTDVDALYTDNPRTNPDAQIVRTVEDIASIGDKVSTETSGSTLGTGGMTTKLVAADLATAAGVSTIISLGSAPHRILSIIDYLYSSQDPSLPHPCPYTLFPAKSRLLGDRKWWIHHGLHSYGSIFIDTGAVKALIQNKSSLFATGITQSQGQYVAVQGVRVIWADRDLEVARGIVNYASNEVERVIGHHSTEFRSILGYADADCIIHRANLARTLDLSTLKDLLAEGE</sequence>
<dbReference type="InterPro" id="IPR005715">
    <property type="entry name" value="Glu_5kinase/COase_Synthase"/>
</dbReference>
<accession>A0A4P9Y536</accession>
<keyword evidence="6 9" id="KW-0418">Kinase</keyword>
<evidence type="ECO:0000256" key="7">
    <source>
        <dbReference type="ARBA" id="ARBA00022840"/>
    </source>
</evidence>
<reference evidence="10" key="1">
    <citation type="journal article" date="2018" name="Nat. Microbiol.">
        <title>Leveraging single-cell genomics to expand the fungal tree of life.</title>
        <authorList>
            <person name="Ahrendt S.R."/>
            <person name="Quandt C.A."/>
            <person name="Ciobanu D."/>
            <person name="Clum A."/>
            <person name="Salamov A."/>
            <person name="Andreopoulos B."/>
            <person name="Cheng J.F."/>
            <person name="Woyke T."/>
            <person name="Pelin A."/>
            <person name="Henrissat B."/>
            <person name="Reynolds N.K."/>
            <person name="Benny G.L."/>
            <person name="Smith M.E."/>
            <person name="James T.Y."/>
            <person name="Grigoriev I.V."/>
        </authorList>
    </citation>
    <scope>NUCLEOTIDE SEQUENCE [LARGE SCALE GENOMIC DNA]</scope>
</reference>
<dbReference type="CDD" id="cd04242">
    <property type="entry name" value="AAK_G5K_ProB"/>
    <property type="match status" value="1"/>
</dbReference>
<evidence type="ECO:0000256" key="5">
    <source>
        <dbReference type="ARBA" id="ARBA00022741"/>
    </source>
</evidence>
<evidence type="ECO:0000256" key="6">
    <source>
        <dbReference type="ARBA" id="ARBA00022777"/>
    </source>
</evidence>
<dbReference type="GO" id="GO:1901607">
    <property type="term" value="P:alpha-amino acid biosynthetic process"/>
    <property type="evidence" value="ECO:0007669"/>
    <property type="project" value="UniProtKB-ARBA"/>
</dbReference>
<dbReference type="InterPro" id="IPR011529">
    <property type="entry name" value="Glu_5kinase"/>
</dbReference>
<dbReference type="Gene3D" id="2.30.130.10">
    <property type="entry name" value="PUA domain"/>
    <property type="match status" value="1"/>
</dbReference>
<dbReference type="PROSITE" id="PS00902">
    <property type="entry name" value="GLUTAMATE_5_KINASE"/>
    <property type="match status" value="1"/>
</dbReference>
<dbReference type="FunFam" id="3.40.1160.10:FF:000018">
    <property type="entry name" value="Glutamate 5-kinase"/>
    <property type="match status" value="1"/>
</dbReference>